<evidence type="ECO:0000313" key="4">
    <source>
        <dbReference type="Proteomes" id="UP000321528"/>
    </source>
</evidence>
<name>A0A418N2Q6_9FLAO</name>
<evidence type="ECO:0000313" key="1">
    <source>
        <dbReference type="EMBL" id="RIV67614.1"/>
    </source>
</evidence>
<proteinExistence type="predicted"/>
<dbReference type="PROSITE" id="PS51257">
    <property type="entry name" value="PROKAR_LIPOPROTEIN"/>
    <property type="match status" value="1"/>
</dbReference>
<dbReference type="OrthoDB" id="9884222at2"/>
<evidence type="ECO:0000313" key="3">
    <source>
        <dbReference type="Proteomes" id="UP000284189"/>
    </source>
</evidence>
<dbReference type="Proteomes" id="UP000284189">
    <property type="component" value="Unassembled WGS sequence"/>
</dbReference>
<sequence>METKKMMMKRVLFLILMSVLLGALAFLQSCDDDDEIIVITRYYAYEDAEEAVAVSLSYATYGLVANMNKASNEIQENSDCDVLYQESDSFYDETITGYISYEYNYQEEYMWSCEPDMAVDYQLSATQNMKSLRYNYDHDIDLSFDISGLEDTSADENYEGSYLREGEWESNYNGETYRLTFESDIEGVLVSKESNKIYTGTATFSLVQTYSHSNVTYTYKGTVEFVDEDEARVEFDSGEVFYVDLNNISISED</sequence>
<reference evidence="2 4" key="2">
    <citation type="submission" date="2019-07" db="EMBL/GenBank/DDBJ databases">
        <title>Draft genome of two Muricauda strains isolated from deep sea.</title>
        <authorList>
            <person name="Sun C."/>
        </authorList>
    </citation>
    <scope>NUCLEOTIDE SEQUENCE [LARGE SCALE GENOMIC DNA]</scope>
    <source>
        <strain evidence="2 4">NH166</strain>
    </source>
</reference>
<reference evidence="1 3" key="1">
    <citation type="submission" date="2018-08" db="EMBL/GenBank/DDBJ databases">
        <title>Proposal of Muricauda 72 sp.nov. and Muricauda NH166 sp.nov., isolated from seawater.</title>
        <authorList>
            <person name="Cheng H."/>
            <person name="Wu Y.-H."/>
            <person name="Guo L.-L."/>
            <person name="Xu X.-W."/>
        </authorList>
    </citation>
    <scope>NUCLEOTIDE SEQUENCE [LARGE SCALE GENOMIC DNA]</scope>
    <source>
        <strain evidence="1 3">NH166</strain>
    </source>
</reference>
<keyword evidence="4" id="KW-1185">Reference proteome</keyword>
<protein>
    <submittedName>
        <fullName evidence="1">Uncharacterized protein</fullName>
    </submittedName>
</protein>
<gene>
    <name evidence="1" type="ORF">D2U88_18985</name>
    <name evidence="2" type="ORF">FQ019_18765</name>
</gene>
<accession>A0A418N2Q6</accession>
<dbReference type="AlphaFoldDB" id="A0A418N2Q6"/>
<dbReference type="Proteomes" id="UP000321528">
    <property type="component" value="Unassembled WGS sequence"/>
</dbReference>
<dbReference type="EMBL" id="QXFJ01000031">
    <property type="protein sequence ID" value="RIV67614.1"/>
    <property type="molecule type" value="Genomic_DNA"/>
</dbReference>
<dbReference type="EMBL" id="VNWL01000030">
    <property type="protein sequence ID" value="TXJ99438.1"/>
    <property type="molecule type" value="Genomic_DNA"/>
</dbReference>
<comment type="caution">
    <text evidence="1">The sequence shown here is derived from an EMBL/GenBank/DDBJ whole genome shotgun (WGS) entry which is preliminary data.</text>
</comment>
<dbReference type="RefSeq" id="WP_119642120.1">
    <property type="nucleotide sequence ID" value="NZ_QXFJ01000031.1"/>
</dbReference>
<evidence type="ECO:0000313" key="2">
    <source>
        <dbReference type="EMBL" id="TXJ99438.1"/>
    </source>
</evidence>
<organism evidence="1 3">
    <name type="scientific">Flagellimonas aequoris</name>
    <dbReference type="NCBI Taxonomy" id="2306997"/>
    <lineage>
        <taxon>Bacteria</taxon>
        <taxon>Pseudomonadati</taxon>
        <taxon>Bacteroidota</taxon>
        <taxon>Flavobacteriia</taxon>
        <taxon>Flavobacteriales</taxon>
        <taxon>Flavobacteriaceae</taxon>
        <taxon>Flagellimonas</taxon>
    </lineage>
</organism>